<dbReference type="GO" id="GO:0047661">
    <property type="term" value="F:amino-acid racemase activity"/>
    <property type="evidence" value="ECO:0007669"/>
    <property type="project" value="InterPro"/>
</dbReference>
<feature type="region of interest" description="Disordered" evidence="7">
    <location>
        <begin position="242"/>
        <end position="275"/>
    </location>
</feature>
<dbReference type="Pfam" id="PF01177">
    <property type="entry name" value="Asp_Glu_race"/>
    <property type="match status" value="1"/>
</dbReference>
<evidence type="ECO:0000256" key="1">
    <source>
        <dbReference type="ARBA" id="ARBA00038414"/>
    </source>
</evidence>
<dbReference type="EMBL" id="VTUZ01000007">
    <property type="protein sequence ID" value="KAA1011908.1"/>
    <property type="molecule type" value="Genomic_DNA"/>
</dbReference>
<name>A0A5B0H9U2_9BURK</name>
<evidence type="ECO:0000313" key="8">
    <source>
        <dbReference type="EMBL" id="KAA1011908.1"/>
    </source>
</evidence>
<evidence type="ECO:0000256" key="3">
    <source>
        <dbReference type="ARBA" id="ARBA00066406"/>
    </source>
</evidence>
<sequence>MRIKLINPNTTQRMTEAMGRCAREVAAPGTEVIAVNPTMGPPSIEGYYDEALATPGLLAEVAAGEREGCDGYVIACFGDPGLYAAREVARGPVIGIAEAAMHAASVLAPGFSVVTTLARTCGMAWHLAERYGMKRFCRNVRATDVAVLDLDKPGSAARRIILDECRRALAEDGSDAIVLGCAGMAELCAEIEDALGAPVIEGVTAAVKWTEALVALRLSTAKRGDYARPLAKRYDGALASFSPSGADLNPQPPRGGPDASATIAQAGAGSTQAADRLRVNTAEPGQYIHSV</sequence>
<dbReference type="InterPro" id="IPR053714">
    <property type="entry name" value="Iso_Racemase_Enz_sf"/>
</dbReference>
<dbReference type="InterPro" id="IPR052186">
    <property type="entry name" value="Hydantoin_racemase-like"/>
</dbReference>
<evidence type="ECO:0000256" key="6">
    <source>
        <dbReference type="ARBA" id="ARBA00093234"/>
    </source>
</evidence>
<dbReference type="PANTHER" id="PTHR28047:SF5">
    <property type="entry name" value="PROTEIN DCG1"/>
    <property type="match status" value="1"/>
</dbReference>
<dbReference type="InterPro" id="IPR015942">
    <property type="entry name" value="Asp/Glu/hydantoin_racemase"/>
</dbReference>
<evidence type="ECO:0000256" key="2">
    <source>
        <dbReference type="ARBA" id="ARBA00051635"/>
    </source>
</evidence>
<dbReference type="EC" id="5.1.99.5" evidence="3"/>
<evidence type="ECO:0000256" key="4">
    <source>
        <dbReference type="ARBA" id="ARBA00067972"/>
    </source>
</evidence>
<evidence type="ECO:0000313" key="9">
    <source>
        <dbReference type="Proteomes" id="UP000325273"/>
    </source>
</evidence>
<dbReference type="AlphaFoldDB" id="A0A5B0H9U2"/>
<dbReference type="Gene3D" id="3.40.50.12500">
    <property type="match status" value="1"/>
</dbReference>
<evidence type="ECO:0000256" key="5">
    <source>
        <dbReference type="ARBA" id="ARBA00093199"/>
    </source>
</evidence>
<accession>A0A5B0H9U2</accession>
<protein>
    <recommendedName>
        <fullName evidence="4">Hydantoin racemase</fullName>
        <ecNumber evidence="3">5.1.99.5</ecNumber>
    </recommendedName>
</protein>
<evidence type="ECO:0000256" key="7">
    <source>
        <dbReference type="SAM" id="MobiDB-lite"/>
    </source>
</evidence>
<comment type="similarity">
    <text evidence="1">Belongs to the HyuE racemase family.</text>
</comment>
<comment type="catalytic activity">
    <reaction evidence="6">
        <text>D-5-isobutylhydantoin = L-5-isobutylhydantoin</text>
        <dbReference type="Rhea" id="RHEA:84231"/>
        <dbReference type="ChEBI" id="CHEBI:233609"/>
        <dbReference type="ChEBI" id="CHEBI:233610"/>
    </reaction>
</comment>
<proteinExistence type="inferred from homology"/>
<keyword evidence="9" id="KW-1185">Reference proteome</keyword>
<dbReference type="RefSeq" id="WP_149670182.1">
    <property type="nucleotide sequence ID" value="NZ_VTUZ01000007.1"/>
</dbReference>
<reference evidence="8 9" key="1">
    <citation type="submission" date="2019-08" db="EMBL/GenBank/DDBJ databases">
        <title>Paraburkholderia sp. DCY113.</title>
        <authorList>
            <person name="Kang J."/>
        </authorList>
    </citation>
    <scope>NUCLEOTIDE SEQUENCE [LARGE SCALE GENOMIC DNA]</scope>
    <source>
        <strain evidence="8 9">DCY113</strain>
    </source>
</reference>
<gene>
    <name evidence="8" type="ORF">FVF58_12330</name>
</gene>
<comment type="caution">
    <text evidence="8">The sequence shown here is derived from an EMBL/GenBank/DDBJ whole genome shotgun (WGS) entry which is preliminary data.</text>
</comment>
<dbReference type="FunFam" id="3.40.50.12500:FF:000001">
    <property type="entry name" value="Putative hydantoin racemase"/>
    <property type="match status" value="1"/>
</dbReference>
<comment type="catalytic activity">
    <reaction evidence="5">
        <text>D-5-benzylhydantoin = L-5-benzylhydantoin</text>
        <dbReference type="Rhea" id="RHEA:83991"/>
        <dbReference type="ChEBI" id="CHEBI:176864"/>
        <dbReference type="ChEBI" id="CHEBI:233540"/>
    </reaction>
</comment>
<organism evidence="8 9">
    <name type="scientific">Paraburkholderia panacisoli</name>
    <dbReference type="NCBI Taxonomy" id="2603818"/>
    <lineage>
        <taxon>Bacteria</taxon>
        <taxon>Pseudomonadati</taxon>
        <taxon>Pseudomonadota</taxon>
        <taxon>Betaproteobacteria</taxon>
        <taxon>Burkholderiales</taxon>
        <taxon>Burkholderiaceae</taxon>
        <taxon>Paraburkholderia</taxon>
    </lineage>
</organism>
<dbReference type="Proteomes" id="UP000325273">
    <property type="component" value="Unassembled WGS sequence"/>
</dbReference>
<dbReference type="GO" id="GO:0036348">
    <property type="term" value="F:hydantoin racemase activity"/>
    <property type="evidence" value="ECO:0007669"/>
    <property type="project" value="UniProtKB-EC"/>
</dbReference>
<dbReference type="PANTHER" id="PTHR28047">
    <property type="entry name" value="PROTEIN DCG1"/>
    <property type="match status" value="1"/>
</dbReference>
<comment type="catalytic activity">
    <reaction evidence="2">
        <text>a D-5-monosubstituted hydantoin = a L-5-monosubstituted hydantoin</text>
        <dbReference type="Rhea" id="RHEA:46624"/>
        <dbReference type="ChEBI" id="CHEBI:86339"/>
        <dbReference type="ChEBI" id="CHEBI:86340"/>
        <dbReference type="EC" id="5.1.99.5"/>
    </reaction>
</comment>